<dbReference type="PANTHER" id="PTHR43235:SF1">
    <property type="entry name" value="GLUTAMINE AMIDOTRANSFERASE PB2B2.05-RELATED"/>
    <property type="match status" value="1"/>
</dbReference>
<reference evidence="1" key="2">
    <citation type="submission" date="2017-09" db="EMBL/GenBank/DDBJ databases">
        <authorList>
            <person name="Yu W.S."/>
            <person name="Kim M.-h."/>
            <person name="Kim J.-K."/>
            <person name="Lee K.-M."/>
            <person name="Hwang K.-J."/>
        </authorList>
    </citation>
    <scope>NUCLEOTIDE SEQUENCE</scope>
    <source>
        <strain evidence="1">32T</strain>
    </source>
</reference>
<accession>A0ABM6PK04</accession>
<evidence type="ECO:0000313" key="3">
    <source>
        <dbReference type="Proteomes" id="UP000815698"/>
    </source>
</evidence>
<dbReference type="InterPro" id="IPR044668">
    <property type="entry name" value="PuuD-like"/>
</dbReference>
<dbReference type="InterPro" id="IPR029062">
    <property type="entry name" value="Class_I_gatase-like"/>
</dbReference>
<dbReference type="EMBL" id="CP023482">
    <property type="protein sequence ID" value="ATH95671.1"/>
    <property type="molecule type" value="Genomic_DNA"/>
</dbReference>
<evidence type="ECO:0000313" key="1">
    <source>
        <dbReference type="EMBL" id="ATH95671.1"/>
    </source>
</evidence>
<organism evidence="1 3">
    <name type="scientific">Dermabacter jinjuensis</name>
    <dbReference type="NCBI Taxonomy" id="1667168"/>
    <lineage>
        <taxon>Bacteria</taxon>
        <taxon>Bacillati</taxon>
        <taxon>Actinomycetota</taxon>
        <taxon>Actinomycetes</taxon>
        <taxon>Micrococcales</taxon>
        <taxon>Dermabacteraceae</taxon>
        <taxon>Dermabacter</taxon>
    </lineage>
</organism>
<keyword evidence="1" id="KW-0378">Hydrolase</keyword>
<proteinExistence type="predicted"/>
<dbReference type="Gene3D" id="3.40.50.880">
    <property type="match status" value="1"/>
</dbReference>
<dbReference type="Proteomes" id="UP000815698">
    <property type="component" value="Chromosome"/>
</dbReference>
<dbReference type="InterPro" id="IPR011697">
    <property type="entry name" value="Peptidase_C26"/>
</dbReference>
<sequence>MASAPIIGISTYLEPATCGVWDTRASFLHEAYLQAVLDAGGVPVLLPPQPSERERAAQVLARLDGLILAGGADVNPARYGEQPHDRTGAPRDDRDEWEIALYEAARSTGLPVLAICRGMQVVNTVHSGTLIQHLPDVVGSDRYQPAPGVFGAVDIEIAEGSTLASILGGSAHDIPVYHHQAVAKVGSGLTVTARTSDGTIQALESPSARGFFLAVQWHPEQQSDDRRLFEALVNATPHTSKERP</sequence>
<reference evidence="1 3" key="1">
    <citation type="journal article" date="2016" name="Int. J. Syst. Evol. Microbiol.">
        <title>Dermabacter jinjuensis sp. nov., a novel species of the genus Dermabacter isolated from a clinical specimen.</title>
        <authorList>
            <person name="Park Y.K."/>
            <person name="Lee K.M."/>
            <person name="Lee W.K."/>
            <person name="Cho M.J."/>
            <person name="Lee H.S."/>
            <person name="Cho Y.G."/>
            <person name="Lee Y.C."/>
            <person name="Lee W.K."/>
            <person name="Seong W.K."/>
            <person name="Hwang K.J."/>
        </authorList>
    </citation>
    <scope>NUCLEOTIDE SEQUENCE [LARGE SCALE GENOMIC DNA]</scope>
    <source>
        <strain evidence="1 3">32T</strain>
    </source>
</reference>
<dbReference type="SUPFAM" id="SSF52317">
    <property type="entry name" value="Class I glutamine amidotransferase-like"/>
    <property type="match status" value="1"/>
</dbReference>
<protein>
    <submittedName>
        <fullName evidence="1">Gamma-glutamyl-gamma-aminobutyrate hydrolase</fullName>
    </submittedName>
</protein>
<evidence type="ECO:0000313" key="2">
    <source>
        <dbReference type="EMBL" id="ATH97505.1"/>
    </source>
</evidence>
<dbReference type="Pfam" id="PF07722">
    <property type="entry name" value="Peptidase_C26"/>
    <property type="match status" value="1"/>
</dbReference>
<gene>
    <name evidence="1" type="ORF">COP05_00050</name>
    <name evidence="2" type="ORF">COP05_10865</name>
</gene>
<dbReference type="PANTHER" id="PTHR43235">
    <property type="entry name" value="GLUTAMINE AMIDOTRANSFERASE PB2B2.05-RELATED"/>
    <property type="match status" value="1"/>
</dbReference>
<dbReference type="GO" id="GO:0016787">
    <property type="term" value="F:hydrolase activity"/>
    <property type="evidence" value="ECO:0007669"/>
    <property type="project" value="UniProtKB-KW"/>
</dbReference>
<keyword evidence="3" id="KW-1185">Reference proteome</keyword>
<dbReference type="RefSeq" id="WP_096882282.1">
    <property type="nucleotide sequence ID" value="NZ_CP023482.1"/>
</dbReference>
<dbReference type="PROSITE" id="PS51273">
    <property type="entry name" value="GATASE_TYPE_1"/>
    <property type="match status" value="1"/>
</dbReference>
<dbReference type="CDD" id="cd01745">
    <property type="entry name" value="GATase1_2"/>
    <property type="match status" value="1"/>
</dbReference>
<name>A0ABM6PK04_9MICO</name>
<dbReference type="EMBL" id="CP023482">
    <property type="protein sequence ID" value="ATH97505.1"/>
    <property type="molecule type" value="Genomic_DNA"/>
</dbReference>